<dbReference type="GO" id="GO:0010507">
    <property type="term" value="P:negative regulation of autophagy"/>
    <property type="evidence" value="ECO:0007669"/>
    <property type="project" value="EnsemblFungi"/>
</dbReference>
<name>A0A0L0NY68_CANAR</name>
<dbReference type="AlphaFoldDB" id="A0A0L0NY68"/>
<dbReference type="CDD" id="cd07973">
    <property type="entry name" value="Spt4"/>
    <property type="match status" value="1"/>
</dbReference>
<dbReference type="GO" id="GO:0031507">
    <property type="term" value="P:heterochromatin formation"/>
    <property type="evidence" value="ECO:0007669"/>
    <property type="project" value="EnsemblFungi"/>
</dbReference>
<accession>A0A0L0NY68</accession>
<reference evidence="11" key="1">
    <citation type="journal article" date="2015" name="BMC Genomics">
        <title>Draft genome of a commonly misdiagnosed multidrug resistant pathogen Candida auris.</title>
        <authorList>
            <person name="Chatterjee S."/>
            <person name="Alampalli S.V."/>
            <person name="Nageshan R.K."/>
            <person name="Chettiar S.T."/>
            <person name="Joshi S."/>
            <person name="Tatu U.S."/>
        </authorList>
    </citation>
    <scope>NUCLEOTIDE SEQUENCE [LARGE SCALE GENOMIC DNA]</scope>
    <source>
        <strain evidence="11">6684</strain>
    </source>
</reference>
<dbReference type="GO" id="GO:0008270">
    <property type="term" value="F:zinc ion binding"/>
    <property type="evidence" value="ECO:0007669"/>
    <property type="project" value="InterPro"/>
</dbReference>
<evidence type="ECO:0000256" key="4">
    <source>
        <dbReference type="ARBA" id="ARBA00020182"/>
    </source>
</evidence>
<evidence type="ECO:0000256" key="6">
    <source>
        <dbReference type="ARBA" id="ARBA00023242"/>
    </source>
</evidence>
<dbReference type="GO" id="GO:0140673">
    <property type="term" value="P:transcription elongation-coupled chromatin remodeling"/>
    <property type="evidence" value="ECO:0007669"/>
    <property type="project" value="InterPro"/>
</dbReference>
<evidence type="ECO:0000256" key="7">
    <source>
        <dbReference type="ARBA" id="ARBA00023328"/>
    </source>
</evidence>
<dbReference type="GO" id="GO:0044877">
    <property type="term" value="F:protein-containing complex binding"/>
    <property type="evidence" value="ECO:0007669"/>
    <property type="project" value="EnsemblFungi"/>
</dbReference>
<dbReference type="GO" id="GO:0090262">
    <property type="term" value="P:regulation of transcription-coupled nucleotide-excision repair"/>
    <property type="evidence" value="ECO:0007669"/>
    <property type="project" value="EnsemblFungi"/>
</dbReference>
<dbReference type="GO" id="GO:0003727">
    <property type="term" value="F:single-stranded RNA binding"/>
    <property type="evidence" value="ECO:0007669"/>
    <property type="project" value="EnsemblFungi"/>
</dbReference>
<dbReference type="Proteomes" id="UP000037122">
    <property type="component" value="Unassembled WGS sequence"/>
</dbReference>
<dbReference type="GO" id="GO:0033553">
    <property type="term" value="C:rDNA heterochromatin"/>
    <property type="evidence" value="ECO:0007669"/>
    <property type="project" value="EnsemblFungi"/>
</dbReference>
<dbReference type="GO" id="GO:2001209">
    <property type="term" value="P:positive regulation of transcription elongation by RNA polymerase I"/>
    <property type="evidence" value="ECO:0007669"/>
    <property type="project" value="EnsemblFungi"/>
</dbReference>
<dbReference type="GO" id="GO:0008298">
    <property type="term" value="P:intracellular mRNA localization"/>
    <property type="evidence" value="ECO:0007669"/>
    <property type="project" value="EnsemblFungi"/>
</dbReference>
<dbReference type="GO" id="GO:0032968">
    <property type="term" value="P:positive regulation of transcription elongation by RNA polymerase II"/>
    <property type="evidence" value="ECO:0007669"/>
    <property type="project" value="EnsemblFungi"/>
</dbReference>
<dbReference type="PANTHER" id="PTHR12882:SF1">
    <property type="entry name" value="TRANSCRIPTION ELONGATION FACTOR SPT4"/>
    <property type="match status" value="1"/>
</dbReference>
<dbReference type="InterPro" id="IPR038510">
    <property type="entry name" value="Spt4_sf"/>
</dbReference>
<sequence length="185" mass="21142">MKGKTTMSFFNNWVFQEVLQSMRKTSYTFHISFFVVPQLALWQRQPTQFLSRSRDGGPIFNVLLQHLHFLHPPMSSKTERACMLCGIIQPYRRFLEVGCPNCESVLHYADNEDGQIQDCTSPAFEGLVALGDDNKASWVARWLRIDSFVAGLYAVKVNGKLPPHIISELEDQNISYRPRDGSAED</sequence>
<proteinExistence type="inferred from homology"/>
<dbReference type="VEuPathDB" id="FungiDB:QG37_04502"/>
<dbReference type="SMART" id="SM01389">
    <property type="entry name" value="Spt4"/>
    <property type="match status" value="1"/>
</dbReference>
<organism evidence="10 11">
    <name type="scientific">Candidozyma auris</name>
    <name type="common">Yeast</name>
    <name type="synonym">Candida auris</name>
    <dbReference type="NCBI Taxonomy" id="498019"/>
    <lineage>
        <taxon>Eukaryota</taxon>
        <taxon>Fungi</taxon>
        <taxon>Dikarya</taxon>
        <taxon>Ascomycota</taxon>
        <taxon>Saccharomycotina</taxon>
        <taxon>Pichiomycetes</taxon>
        <taxon>Metschnikowiaceae</taxon>
        <taxon>Candidozyma</taxon>
    </lineage>
</organism>
<evidence type="ECO:0000256" key="8">
    <source>
        <dbReference type="ARBA" id="ARBA00029869"/>
    </source>
</evidence>
<dbReference type="GO" id="GO:0000776">
    <property type="term" value="C:kinetochore"/>
    <property type="evidence" value="ECO:0007669"/>
    <property type="project" value="EnsemblFungi"/>
</dbReference>
<dbReference type="SUPFAM" id="SSF63393">
    <property type="entry name" value="RNA polymerase subunits"/>
    <property type="match status" value="1"/>
</dbReference>
<comment type="similarity">
    <text evidence="3">Belongs to the SPT4 family.</text>
</comment>
<evidence type="ECO:0000256" key="3">
    <source>
        <dbReference type="ARBA" id="ARBA00010464"/>
    </source>
</evidence>
<dbReference type="VEuPathDB" id="FungiDB:CJI96_0005424"/>
<keyword evidence="6" id="KW-0539">Nucleus</keyword>
<dbReference type="Gene3D" id="3.30.40.210">
    <property type="match status" value="1"/>
</dbReference>
<dbReference type="VEuPathDB" id="FungiDB:B9J08_004402"/>
<dbReference type="VEuPathDB" id="FungiDB:CJJ07_003288"/>
<evidence type="ECO:0000313" key="10">
    <source>
        <dbReference type="EMBL" id="KND98605.1"/>
    </source>
</evidence>
<evidence type="ECO:0000256" key="2">
    <source>
        <dbReference type="ARBA" id="ARBA00004584"/>
    </source>
</evidence>
<dbReference type="GO" id="GO:0000993">
    <property type="term" value="F:RNA polymerase II complex binding"/>
    <property type="evidence" value="ECO:0007669"/>
    <property type="project" value="EnsemblFungi"/>
</dbReference>
<evidence type="ECO:0000313" key="11">
    <source>
        <dbReference type="Proteomes" id="UP000037122"/>
    </source>
</evidence>
<evidence type="ECO:0000256" key="1">
    <source>
        <dbReference type="ARBA" id="ARBA00004123"/>
    </source>
</evidence>
<dbReference type="VEuPathDB" id="FungiDB:CJI97_004465"/>
<dbReference type="InterPro" id="IPR022800">
    <property type="entry name" value="Spt4/RpoE2_Znf"/>
</dbReference>
<dbReference type="GO" id="GO:0031934">
    <property type="term" value="C:mating-type region heterochromatin"/>
    <property type="evidence" value="ECO:0007669"/>
    <property type="project" value="EnsemblFungi"/>
</dbReference>
<dbReference type="GO" id="GO:0000182">
    <property type="term" value="F:rDNA binding"/>
    <property type="evidence" value="ECO:0007669"/>
    <property type="project" value="EnsemblFungi"/>
</dbReference>
<dbReference type="GO" id="GO:0032044">
    <property type="term" value="C:DSIF complex"/>
    <property type="evidence" value="ECO:0007669"/>
    <property type="project" value="EnsemblFungi"/>
</dbReference>
<comment type="subcellular location">
    <subcellularLocation>
        <location evidence="2">Chromosome</location>
        <location evidence="2">Centromere</location>
    </subcellularLocation>
    <subcellularLocation>
        <location evidence="1">Nucleus</location>
    </subcellularLocation>
</comment>
<feature type="domain" description="Spt4/RpoE2 zinc finger" evidence="9">
    <location>
        <begin position="79"/>
        <end position="158"/>
    </location>
</feature>
<keyword evidence="5" id="KW-0804">Transcription</keyword>
<dbReference type="Pfam" id="PF06093">
    <property type="entry name" value="Spt4"/>
    <property type="match status" value="1"/>
</dbReference>
<comment type="caution">
    <text evidence="10">The sequence shown here is derived from an EMBL/GenBank/DDBJ whole genome shotgun (WGS) entry which is preliminary data.</text>
</comment>
<dbReference type="InterPro" id="IPR029040">
    <property type="entry name" value="RPABC4/Spt4"/>
</dbReference>
<evidence type="ECO:0000256" key="5">
    <source>
        <dbReference type="ARBA" id="ARBA00023163"/>
    </source>
</evidence>
<dbReference type="EMBL" id="LGST01000031">
    <property type="protein sequence ID" value="KND98605.1"/>
    <property type="molecule type" value="Genomic_DNA"/>
</dbReference>
<evidence type="ECO:0000259" key="9">
    <source>
        <dbReference type="SMART" id="SM01389"/>
    </source>
</evidence>
<dbReference type="GO" id="GO:2000232">
    <property type="term" value="P:regulation of rRNA processing"/>
    <property type="evidence" value="ECO:0007669"/>
    <property type="project" value="EnsemblFungi"/>
</dbReference>
<protein>
    <recommendedName>
        <fullName evidence="4">Transcription elongation factor SPT4</fullName>
    </recommendedName>
    <alternativeName>
        <fullName evidence="8">Chromatin elongation factor SPT4</fullName>
    </alternativeName>
</protein>
<gene>
    <name evidence="10" type="ORF">QG37_04502</name>
</gene>
<dbReference type="PANTHER" id="PTHR12882">
    <property type="entry name" value="SUPPRESSOR OF TY 4"/>
    <property type="match status" value="1"/>
</dbReference>
<dbReference type="InterPro" id="IPR009287">
    <property type="entry name" value="Spt4"/>
</dbReference>
<dbReference type="GO" id="GO:0006370">
    <property type="term" value="P:7-methylguanosine mRNA capping"/>
    <property type="evidence" value="ECO:0007669"/>
    <property type="project" value="EnsemblFungi"/>
</dbReference>
<keyword evidence="7" id="KW-0137">Centromere</keyword>
<dbReference type="GO" id="GO:2001208">
    <property type="term" value="P:negative regulation of transcription elongation by RNA polymerase I"/>
    <property type="evidence" value="ECO:0007669"/>
    <property type="project" value="EnsemblFungi"/>
</dbReference>